<dbReference type="Pfam" id="PF02775">
    <property type="entry name" value="TPP_enzyme_C"/>
    <property type="match status" value="1"/>
</dbReference>
<dbReference type="Pfam" id="PF00205">
    <property type="entry name" value="TPP_enzyme_M"/>
    <property type="match status" value="1"/>
</dbReference>
<name>A0A0D7BEX7_9AGAR</name>
<dbReference type="SUPFAM" id="SSF52518">
    <property type="entry name" value="Thiamin diphosphate-binding fold (THDP-binding)"/>
    <property type="match status" value="2"/>
</dbReference>
<dbReference type="OrthoDB" id="3970464at2759"/>
<dbReference type="GO" id="GO:0005829">
    <property type="term" value="C:cytosol"/>
    <property type="evidence" value="ECO:0007669"/>
    <property type="project" value="TreeGrafter"/>
</dbReference>
<comment type="cofactor">
    <cofactor evidence="1">
        <name>thiamine diphosphate</name>
        <dbReference type="ChEBI" id="CHEBI:58937"/>
    </cofactor>
</comment>
<evidence type="ECO:0000256" key="8">
    <source>
        <dbReference type="ARBA" id="ARBA00023128"/>
    </source>
</evidence>
<keyword evidence="15" id="KW-0670">Pyruvate</keyword>
<feature type="binding site" evidence="10">
    <location>
        <position position="480"/>
    </location>
    <ligand>
        <name>Mg(2+)</name>
        <dbReference type="ChEBI" id="CHEBI:18420"/>
    </ligand>
</feature>
<dbReference type="CDD" id="cd07038">
    <property type="entry name" value="TPP_PYR_PDC_IPDC_like"/>
    <property type="match status" value="1"/>
</dbReference>
<dbReference type="Gene3D" id="3.40.50.1220">
    <property type="entry name" value="TPP-binding domain"/>
    <property type="match status" value="1"/>
</dbReference>
<dbReference type="GO" id="GO:0004737">
    <property type="term" value="F:pyruvate decarboxylase activity"/>
    <property type="evidence" value="ECO:0007669"/>
    <property type="project" value="TreeGrafter"/>
</dbReference>
<dbReference type="GO" id="GO:0000287">
    <property type="term" value="F:magnesium ion binding"/>
    <property type="evidence" value="ECO:0007669"/>
    <property type="project" value="InterPro"/>
</dbReference>
<protein>
    <submittedName>
        <fullName evidence="15">Pyruvate decarboxylase</fullName>
    </submittedName>
</protein>
<evidence type="ECO:0000256" key="5">
    <source>
        <dbReference type="ARBA" id="ARBA00022793"/>
    </source>
</evidence>
<proteinExistence type="inferred from homology"/>
<accession>A0A0D7BEX7</accession>
<comment type="similarity">
    <text evidence="3 11">Belongs to the TPP enzyme family.</text>
</comment>
<dbReference type="PIRSF" id="PIRSF036565">
    <property type="entry name" value="Pyruvt_ip_decrb"/>
    <property type="match status" value="1"/>
</dbReference>
<dbReference type="InterPro" id="IPR011766">
    <property type="entry name" value="TPP_enzyme_TPP-bd"/>
</dbReference>
<dbReference type="GO" id="GO:0005739">
    <property type="term" value="C:mitochondrion"/>
    <property type="evidence" value="ECO:0007669"/>
    <property type="project" value="UniProtKB-SubCell"/>
</dbReference>
<evidence type="ECO:0000256" key="11">
    <source>
        <dbReference type="RuleBase" id="RU362132"/>
    </source>
</evidence>
<evidence type="ECO:0000256" key="7">
    <source>
        <dbReference type="ARBA" id="ARBA00023052"/>
    </source>
</evidence>
<dbReference type="CDD" id="cd02005">
    <property type="entry name" value="TPP_PDC_IPDC"/>
    <property type="match status" value="1"/>
</dbReference>
<reference evidence="15 16" key="1">
    <citation type="journal article" date="2015" name="Fungal Genet. Biol.">
        <title>Evolution of novel wood decay mechanisms in Agaricales revealed by the genome sequences of Fistulina hepatica and Cylindrobasidium torrendii.</title>
        <authorList>
            <person name="Floudas D."/>
            <person name="Held B.W."/>
            <person name="Riley R."/>
            <person name="Nagy L.G."/>
            <person name="Koehler G."/>
            <person name="Ransdell A.S."/>
            <person name="Younus H."/>
            <person name="Chow J."/>
            <person name="Chiniquy J."/>
            <person name="Lipzen A."/>
            <person name="Tritt A."/>
            <person name="Sun H."/>
            <person name="Haridas S."/>
            <person name="LaButti K."/>
            <person name="Ohm R.A."/>
            <person name="Kues U."/>
            <person name="Blanchette R.A."/>
            <person name="Grigoriev I.V."/>
            <person name="Minto R.E."/>
            <person name="Hibbett D.S."/>
        </authorList>
    </citation>
    <scope>NUCLEOTIDE SEQUENCE [LARGE SCALE GENOMIC DNA]</scope>
    <source>
        <strain evidence="15 16">FP15055 ss-10</strain>
    </source>
</reference>
<dbReference type="InterPro" id="IPR012110">
    <property type="entry name" value="PDC/IPDC-like"/>
</dbReference>
<dbReference type="InterPro" id="IPR047213">
    <property type="entry name" value="TPP_PYR_PDC_IPDC-like"/>
</dbReference>
<dbReference type="GO" id="GO:0030976">
    <property type="term" value="F:thiamine pyrophosphate binding"/>
    <property type="evidence" value="ECO:0007669"/>
    <property type="project" value="InterPro"/>
</dbReference>
<evidence type="ECO:0000256" key="4">
    <source>
        <dbReference type="ARBA" id="ARBA00022723"/>
    </source>
</evidence>
<dbReference type="FunFam" id="3.40.50.970:FF:000024">
    <property type="entry name" value="Pyruvate decarboxylase isozyme"/>
    <property type="match status" value="1"/>
</dbReference>
<dbReference type="InterPro" id="IPR029035">
    <property type="entry name" value="DHS-like_NAD/FAD-binding_dom"/>
</dbReference>
<dbReference type="Proteomes" id="UP000054007">
    <property type="component" value="Unassembled WGS sequence"/>
</dbReference>
<keyword evidence="5" id="KW-0210">Decarboxylase</keyword>
<organism evidence="15 16">
    <name type="scientific">Cylindrobasidium torrendii FP15055 ss-10</name>
    <dbReference type="NCBI Taxonomy" id="1314674"/>
    <lineage>
        <taxon>Eukaryota</taxon>
        <taxon>Fungi</taxon>
        <taxon>Dikarya</taxon>
        <taxon>Basidiomycota</taxon>
        <taxon>Agaricomycotina</taxon>
        <taxon>Agaricomycetes</taxon>
        <taxon>Agaricomycetidae</taxon>
        <taxon>Agaricales</taxon>
        <taxon>Marasmiineae</taxon>
        <taxon>Physalacriaceae</taxon>
        <taxon>Cylindrobasidium</taxon>
    </lineage>
</organism>
<evidence type="ECO:0000256" key="9">
    <source>
        <dbReference type="ARBA" id="ARBA00023239"/>
    </source>
</evidence>
<evidence type="ECO:0000256" key="2">
    <source>
        <dbReference type="ARBA" id="ARBA00004173"/>
    </source>
</evidence>
<evidence type="ECO:0000256" key="6">
    <source>
        <dbReference type="ARBA" id="ARBA00022842"/>
    </source>
</evidence>
<keyword evidence="4 10" id="KW-0479">Metal-binding</keyword>
<feature type="binding site" evidence="10">
    <location>
        <position position="478"/>
    </location>
    <ligand>
        <name>Mg(2+)</name>
        <dbReference type="ChEBI" id="CHEBI:18420"/>
    </ligand>
</feature>
<evidence type="ECO:0000256" key="10">
    <source>
        <dbReference type="PIRSR" id="PIRSR036565-2"/>
    </source>
</evidence>
<dbReference type="InterPro" id="IPR047214">
    <property type="entry name" value="TPP_PDC_IPDC"/>
</dbReference>
<dbReference type="Pfam" id="PF02776">
    <property type="entry name" value="TPP_enzyme_N"/>
    <property type="match status" value="1"/>
</dbReference>
<dbReference type="InterPro" id="IPR012001">
    <property type="entry name" value="Thiamin_PyroP_enz_TPP-bd_dom"/>
</dbReference>
<dbReference type="SUPFAM" id="SSF52467">
    <property type="entry name" value="DHS-like NAD/FAD-binding domain"/>
    <property type="match status" value="1"/>
</dbReference>
<comment type="cofactor">
    <cofactor evidence="10">
        <name>Mg(2+)</name>
        <dbReference type="ChEBI" id="CHEBI:18420"/>
    </cofactor>
    <text evidence="10">Binds 1 Mg(2+) per subunit.</text>
</comment>
<dbReference type="PANTHER" id="PTHR43452:SF30">
    <property type="entry name" value="PYRUVATE DECARBOXYLASE ISOZYME 1-RELATED"/>
    <property type="match status" value="1"/>
</dbReference>
<dbReference type="STRING" id="1314674.A0A0D7BEX7"/>
<feature type="domain" description="Thiamine pyrophosphate enzyme central" evidence="12">
    <location>
        <begin position="214"/>
        <end position="309"/>
    </location>
</feature>
<comment type="subcellular location">
    <subcellularLocation>
        <location evidence="2">Mitochondrion</location>
    </subcellularLocation>
</comment>
<dbReference type="FunFam" id="3.40.50.970:FF:000019">
    <property type="entry name" value="Pyruvate decarboxylase isozyme"/>
    <property type="match status" value="1"/>
</dbReference>
<evidence type="ECO:0000259" key="13">
    <source>
        <dbReference type="Pfam" id="PF02775"/>
    </source>
</evidence>
<evidence type="ECO:0000259" key="14">
    <source>
        <dbReference type="Pfam" id="PF02776"/>
    </source>
</evidence>
<evidence type="ECO:0000259" key="12">
    <source>
        <dbReference type="Pfam" id="PF00205"/>
    </source>
</evidence>
<evidence type="ECO:0000313" key="15">
    <source>
        <dbReference type="EMBL" id="KIY68669.1"/>
    </source>
</evidence>
<keyword evidence="16" id="KW-1185">Reference proteome</keyword>
<dbReference type="GO" id="GO:0000949">
    <property type="term" value="P:aromatic amino acid family catabolic process to alcohol via Ehrlich pathway"/>
    <property type="evidence" value="ECO:0007669"/>
    <property type="project" value="TreeGrafter"/>
</dbReference>
<evidence type="ECO:0000256" key="1">
    <source>
        <dbReference type="ARBA" id="ARBA00001964"/>
    </source>
</evidence>
<dbReference type="PANTHER" id="PTHR43452">
    <property type="entry name" value="PYRUVATE DECARBOXYLASE"/>
    <property type="match status" value="1"/>
</dbReference>
<evidence type="ECO:0000256" key="3">
    <source>
        <dbReference type="ARBA" id="ARBA00007812"/>
    </source>
</evidence>
<keyword evidence="6 10" id="KW-0460">Magnesium</keyword>
<dbReference type="GO" id="GO:0005634">
    <property type="term" value="C:nucleus"/>
    <property type="evidence" value="ECO:0007669"/>
    <property type="project" value="TreeGrafter"/>
</dbReference>
<keyword evidence="7 11" id="KW-0786">Thiamine pyrophosphate</keyword>
<feature type="domain" description="Thiamine pyrophosphate enzyme TPP-binding" evidence="13">
    <location>
        <begin position="410"/>
        <end position="489"/>
    </location>
</feature>
<feature type="domain" description="Thiamine pyrophosphate enzyme N-terminal TPP-binding" evidence="14">
    <location>
        <begin position="8"/>
        <end position="115"/>
    </location>
</feature>
<gene>
    <name evidence="15" type="ORF">CYLTODRAFT_421420</name>
</gene>
<dbReference type="EMBL" id="KN880498">
    <property type="protein sequence ID" value="KIY68669.1"/>
    <property type="molecule type" value="Genomic_DNA"/>
</dbReference>
<dbReference type="AlphaFoldDB" id="A0A0D7BEX7"/>
<keyword evidence="8" id="KW-0496">Mitochondrion</keyword>
<dbReference type="Gene3D" id="3.40.50.970">
    <property type="match status" value="2"/>
</dbReference>
<feature type="binding site" evidence="10">
    <location>
        <position position="451"/>
    </location>
    <ligand>
        <name>Mg(2+)</name>
        <dbReference type="ChEBI" id="CHEBI:18420"/>
    </ligand>
</feature>
<dbReference type="InterPro" id="IPR029061">
    <property type="entry name" value="THDP-binding"/>
</dbReference>
<evidence type="ECO:0000313" key="16">
    <source>
        <dbReference type="Proteomes" id="UP000054007"/>
    </source>
</evidence>
<keyword evidence="9" id="KW-0456">Lyase</keyword>
<dbReference type="InterPro" id="IPR012000">
    <property type="entry name" value="Thiamin_PyroP_enz_cen_dom"/>
</dbReference>
<sequence length="590" mass="64067">MLHSTDLTIGHYILERLKQLGVKTLFGVPGDFNLGFLDVVEKDADIEWVGNCNELNAAYAADGYAMVKRPGVGVLLTTYGVGELSALNGISGSFAEMSPVVHIVGVPSRATLKNKPMIHHTLGDGRLDVYAQAARPFVAAQTILSDEETAVAEIDRVLTACVASRRPVYLGIPIDLAKAKIPGTGAQSLSTPLSSNIWHVNEDLHEEKLVADTIAKLIRKNLDGAAVLVDACAGRKGAKAETVEFVTRTCLPVYATCMGKGVVDEGYERYGGIYVGAFSRPEVRDAVENAKVVIHIGGLPTDFNTGIFSAKLPEGLVELHSTWTTILGTKFDGVGMKGLLPKLASALEPCSSDTRIKRPPTFKPAVTQIVGDDIKQRWFWPRMASFLRNKDIVVTETGTSSFGIFDVPFPDDTITVAQTLYGSIGYTIGATLGAATAGREEGRRTILFVGDGSLQVGVQELSTMIRTGVKPIIFVLNNAGYTIERCVMSPDRSALTVNRTWRAEELDSCSKFHDIQDWRWTCLLQDLGDPNSAQSKSYQVRTRDELSSLLDDDEFSAATRIQLVEVLMDKYDAPDLLVNIANAVVRTSHK</sequence>